<keyword evidence="5" id="KW-1185">Reference proteome</keyword>
<evidence type="ECO:0000256" key="2">
    <source>
        <dbReference type="SAM" id="SignalP"/>
    </source>
</evidence>
<dbReference type="PROSITE" id="PS51352">
    <property type="entry name" value="THIOREDOXIN_2"/>
    <property type="match status" value="1"/>
</dbReference>
<dbReference type="InterPro" id="IPR036249">
    <property type="entry name" value="Thioredoxin-like_sf"/>
</dbReference>
<dbReference type="SUPFAM" id="SSF52833">
    <property type="entry name" value="Thioredoxin-like"/>
    <property type="match status" value="1"/>
</dbReference>
<feature type="signal peptide" evidence="2">
    <location>
        <begin position="1"/>
        <end position="23"/>
    </location>
</feature>
<feature type="chain" id="PRO_5041380987" evidence="2">
    <location>
        <begin position="24"/>
        <end position="201"/>
    </location>
</feature>
<dbReference type="Proteomes" id="UP001165679">
    <property type="component" value="Unassembled WGS sequence"/>
</dbReference>
<dbReference type="PROSITE" id="PS00194">
    <property type="entry name" value="THIOREDOXIN_1"/>
    <property type="match status" value="1"/>
</dbReference>
<dbReference type="Pfam" id="PF00578">
    <property type="entry name" value="AhpC-TSA"/>
    <property type="match status" value="1"/>
</dbReference>
<dbReference type="RefSeq" id="WP_264715830.1">
    <property type="nucleotide sequence ID" value="NZ_JAPDNT010000027.1"/>
</dbReference>
<evidence type="ECO:0000313" key="5">
    <source>
        <dbReference type="Proteomes" id="UP001165679"/>
    </source>
</evidence>
<feature type="domain" description="Thioredoxin" evidence="3">
    <location>
        <begin position="57"/>
        <end position="201"/>
    </location>
</feature>
<dbReference type="InterPro" id="IPR006311">
    <property type="entry name" value="TAT_signal"/>
</dbReference>
<dbReference type="InterPro" id="IPR013766">
    <property type="entry name" value="Thioredoxin_domain"/>
</dbReference>
<keyword evidence="1" id="KW-0676">Redox-active center</keyword>
<protein>
    <submittedName>
        <fullName evidence="4">TlpA family protein disulfide reductase</fullName>
    </submittedName>
</protein>
<keyword evidence="2" id="KW-0732">Signal</keyword>
<dbReference type="InterPro" id="IPR017937">
    <property type="entry name" value="Thioredoxin_CS"/>
</dbReference>
<accession>A0AA42CJJ7</accession>
<dbReference type="Gene3D" id="3.40.30.10">
    <property type="entry name" value="Glutaredoxin"/>
    <property type="match status" value="1"/>
</dbReference>
<name>A0AA42CJJ7_9PROT</name>
<dbReference type="PROSITE" id="PS51318">
    <property type="entry name" value="TAT"/>
    <property type="match status" value="1"/>
</dbReference>
<evidence type="ECO:0000259" key="3">
    <source>
        <dbReference type="PROSITE" id="PS51352"/>
    </source>
</evidence>
<evidence type="ECO:0000256" key="1">
    <source>
        <dbReference type="ARBA" id="ARBA00023284"/>
    </source>
</evidence>
<dbReference type="GO" id="GO:0016209">
    <property type="term" value="F:antioxidant activity"/>
    <property type="evidence" value="ECO:0007669"/>
    <property type="project" value="InterPro"/>
</dbReference>
<proteinExistence type="predicted"/>
<dbReference type="EMBL" id="JAPDNT010000027">
    <property type="protein sequence ID" value="MCW3476972.1"/>
    <property type="molecule type" value="Genomic_DNA"/>
</dbReference>
<comment type="caution">
    <text evidence="4">The sequence shown here is derived from an EMBL/GenBank/DDBJ whole genome shotgun (WGS) entry which is preliminary data.</text>
</comment>
<dbReference type="InterPro" id="IPR000866">
    <property type="entry name" value="AhpC/TSA"/>
</dbReference>
<dbReference type="GO" id="GO:0015036">
    <property type="term" value="F:disulfide oxidoreductase activity"/>
    <property type="evidence" value="ECO:0007669"/>
    <property type="project" value="UniProtKB-ARBA"/>
</dbReference>
<dbReference type="AlphaFoldDB" id="A0AA42CJJ7"/>
<dbReference type="PANTHER" id="PTHR42852:SF17">
    <property type="entry name" value="THIOREDOXIN-LIKE PROTEIN HI_1115"/>
    <property type="match status" value="1"/>
</dbReference>
<dbReference type="PANTHER" id="PTHR42852">
    <property type="entry name" value="THIOL:DISULFIDE INTERCHANGE PROTEIN DSBE"/>
    <property type="match status" value="1"/>
</dbReference>
<dbReference type="InterPro" id="IPR050553">
    <property type="entry name" value="Thioredoxin_ResA/DsbE_sf"/>
</dbReference>
<sequence length="201" mass="21123">MKIITRRAVLAAAGTLAAGTVAAVTLWRKPAAPPIATPIVPAAGEPLVRLQAMSALIPTDPPRPPAEAAFLDADGNPHGIADFAGKGLVINLWATWCVPCVAEMPALQDMARKLAGENIVVLPLSSDRGGAPVVRKFYAAHGIDALPVWLDPKGEAGRAWNARGLPTTLIIDRQGRERGRLEGAVDWASEASLAEIRRLVG</sequence>
<reference evidence="4" key="2">
    <citation type="submission" date="2022-10" db="EMBL/GenBank/DDBJ databases">
        <authorList>
            <person name="Trinh H.N."/>
        </authorList>
    </citation>
    <scope>NUCLEOTIDE SEQUENCE</scope>
    <source>
        <strain evidence="4">RN2-1</strain>
    </source>
</reference>
<reference evidence="4" key="1">
    <citation type="submission" date="2022-09" db="EMBL/GenBank/DDBJ databases">
        <title>Rhodovastum sp. nov. RN2-1 isolated from soil in Seongnam, South Korea.</title>
        <authorList>
            <person name="Le N.T."/>
        </authorList>
    </citation>
    <scope>NUCLEOTIDE SEQUENCE</scope>
    <source>
        <strain evidence="4">RN2-1</strain>
    </source>
</reference>
<evidence type="ECO:0000313" key="4">
    <source>
        <dbReference type="EMBL" id="MCW3476972.1"/>
    </source>
</evidence>
<gene>
    <name evidence="4" type="ORF">OL599_20605</name>
</gene>
<dbReference type="CDD" id="cd02966">
    <property type="entry name" value="TlpA_like_family"/>
    <property type="match status" value="1"/>
</dbReference>
<organism evidence="4 5">
    <name type="scientific">Limobrevibacterium gyesilva</name>
    <dbReference type="NCBI Taxonomy" id="2991712"/>
    <lineage>
        <taxon>Bacteria</taxon>
        <taxon>Pseudomonadati</taxon>
        <taxon>Pseudomonadota</taxon>
        <taxon>Alphaproteobacteria</taxon>
        <taxon>Acetobacterales</taxon>
        <taxon>Acetobacteraceae</taxon>
        <taxon>Limobrevibacterium</taxon>
    </lineage>
</organism>